<protein>
    <recommendedName>
        <fullName evidence="7">THAP-type domain-containing protein</fullName>
    </recommendedName>
</protein>
<evidence type="ECO:0000259" key="7">
    <source>
        <dbReference type="PROSITE" id="PS50950"/>
    </source>
</evidence>
<feature type="domain" description="THAP-type" evidence="7">
    <location>
        <begin position="1"/>
        <end position="89"/>
    </location>
</feature>
<dbReference type="Proteomes" id="UP001591681">
    <property type="component" value="Unassembled WGS sequence"/>
</dbReference>
<dbReference type="InterPro" id="IPR006612">
    <property type="entry name" value="THAP_Znf"/>
</dbReference>
<name>A0ABD1IPV7_9TELE</name>
<dbReference type="SMART" id="SM00980">
    <property type="entry name" value="THAP"/>
    <property type="match status" value="1"/>
</dbReference>
<dbReference type="AlphaFoldDB" id="A0ABD1IPV7"/>
<comment type="cofactor">
    <cofactor evidence="1">
        <name>a divalent metal cation</name>
        <dbReference type="ChEBI" id="CHEBI:60240"/>
    </cofactor>
</comment>
<dbReference type="PANTHER" id="PTHR23080:SF142">
    <property type="entry name" value="SI:CH211-69L10.4"/>
    <property type="match status" value="1"/>
</dbReference>
<keyword evidence="2" id="KW-0479">Metal-binding</keyword>
<dbReference type="Gene3D" id="6.20.210.20">
    <property type="entry name" value="THAP domain"/>
    <property type="match status" value="1"/>
</dbReference>
<keyword evidence="5 6" id="KW-0238">DNA-binding</keyword>
<keyword evidence="3 6" id="KW-0863">Zinc-finger</keyword>
<organism evidence="8 9">
    <name type="scientific">Coilia grayii</name>
    <name type="common">Gray's grenadier anchovy</name>
    <dbReference type="NCBI Taxonomy" id="363190"/>
    <lineage>
        <taxon>Eukaryota</taxon>
        <taxon>Metazoa</taxon>
        <taxon>Chordata</taxon>
        <taxon>Craniata</taxon>
        <taxon>Vertebrata</taxon>
        <taxon>Euteleostomi</taxon>
        <taxon>Actinopterygii</taxon>
        <taxon>Neopterygii</taxon>
        <taxon>Teleostei</taxon>
        <taxon>Clupei</taxon>
        <taxon>Clupeiformes</taxon>
        <taxon>Clupeoidei</taxon>
        <taxon>Engraulidae</taxon>
        <taxon>Coilinae</taxon>
        <taxon>Coilia</taxon>
    </lineage>
</organism>
<dbReference type="InterPro" id="IPR038441">
    <property type="entry name" value="THAP_Znf_sf"/>
</dbReference>
<keyword evidence="9" id="KW-1185">Reference proteome</keyword>
<proteinExistence type="predicted"/>
<evidence type="ECO:0000313" key="9">
    <source>
        <dbReference type="Proteomes" id="UP001591681"/>
    </source>
</evidence>
<dbReference type="SUPFAM" id="SSF57716">
    <property type="entry name" value="Glucocorticoid receptor-like (DNA-binding domain)"/>
    <property type="match status" value="1"/>
</dbReference>
<keyword evidence="4" id="KW-0862">Zinc</keyword>
<dbReference type="EMBL" id="JBHFQA010000024">
    <property type="protein sequence ID" value="KAL2077032.1"/>
    <property type="molecule type" value="Genomic_DNA"/>
</dbReference>
<evidence type="ECO:0000256" key="2">
    <source>
        <dbReference type="ARBA" id="ARBA00022723"/>
    </source>
</evidence>
<gene>
    <name evidence="8" type="ORF">ACEWY4_026536</name>
</gene>
<sequence>MAQASSKSCCSVPGCSCNAQKQPYLSFHSFPANEEVRRKWVQAIRRDEGPTFSVKRGSTHVCNRHFTPDDYVLGITVPSLKPQSVPSLFLWNEYISKEKRELVYDRCQKQQSLTSVGDERKDILKKALKLDHDYATPPPAGKKSPLLKRLLEDSMNCIQDLEAKLKTALPTPASDDQIRFYTKFSSEQVFKIFWESIGPSASRLVYWSKAKRTSEGNSSNSPSHPRSMPLIDEFLIYCMRVAIGMKEQVIADMFQVSATTASRVTITWANYLFFILGTLRLWVSREKVRSIMPGKFKKYFILDCTEIAVAAPSSLTLQSETFSHYKNRTTLKGRIGVAPNGLLTFFSPLYTGSISDKELTKISGILPLLEAGDEVMADKGFVIEDLLSGVGAKLIIPPFKRLRVVVGRVIGLRIVVGRVIGLRIVVGRVIGRIKSNHIWDSPVPLTLMGTVSQIWHNCCVLVNFQGPLSFKED</sequence>
<dbReference type="GO" id="GO:0008270">
    <property type="term" value="F:zinc ion binding"/>
    <property type="evidence" value="ECO:0007669"/>
    <property type="project" value="UniProtKB-KW"/>
</dbReference>
<reference evidence="8 9" key="1">
    <citation type="submission" date="2024-09" db="EMBL/GenBank/DDBJ databases">
        <title>A chromosome-level genome assembly of Gray's grenadier anchovy, Coilia grayii.</title>
        <authorList>
            <person name="Fu Z."/>
        </authorList>
    </citation>
    <scope>NUCLEOTIDE SEQUENCE [LARGE SCALE GENOMIC DNA]</scope>
    <source>
        <strain evidence="8">G4</strain>
        <tissue evidence="8">Muscle</tissue>
    </source>
</reference>
<dbReference type="InterPro" id="IPR027806">
    <property type="entry name" value="HARBI1_dom"/>
</dbReference>
<dbReference type="SMART" id="SM00692">
    <property type="entry name" value="DM3"/>
    <property type="match status" value="1"/>
</dbReference>
<dbReference type="PROSITE" id="PS50950">
    <property type="entry name" value="ZF_THAP"/>
    <property type="match status" value="1"/>
</dbReference>
<evidence type="ECO:0000256" key="1">
    <source>
        <dbReference type="ARBA" id="ARBA00001968"/>
    </source>
</evidence>
<comment type="caution">
    <text evidence="8">The sequence shown here is derived from an EMBL/GenBank/DDBJ whole genome shotgun (WGS) entry which is preliminary data.</text>
</comment>
<accession>A0ABD1IPV7</accession>
<evidence type="ECO:0000256" key="3">
    <source>
        <dbReference type="ARBA" id="ARBA00022771"/>
    </source>
</evidence>
<evidence type="ECO:0000256" key="4">
    <source>
        <dbReference type="ARBA" id="ARBA00022833"/>
    </source>
</evidence>
<dbReference type="GO" id="GO:0003677">
    <property type="term" value="F:DNA binding"/>
    <property type="evidence" value="ECO:0007669"/>
    <property type="project" value="UniProtKB-UniRule"/>
</dbReference>
<dbReference type="PANTHER" id="PTHR23080">
    <property type="entry name" value="THAP DOMAIN PROTEIN"/>
    <property type="match status" value="1"/>
</dbReference>
<dbReference type="Pfam" id="PF13359">
    <property type="entry name" value="DDE_Tnp_4"/>
    <property type="match status" value="1"/>
</dbReference>
<evidence type="ECO:0000256" key="6">
    <source>
        <dbReference type="PROSITE-ProRule" id="PRU00309"/>
    </source>
</evidence>
<dbReference type="Pfam" id="PF05485">
    <property type="entry name" value="THAP"/>
    <property type="match status" value="1"/>
</dbReference>
<evidence type="ECO:0000313" key="8">
    <source>
        <dbReference type="EMBL" id="KAL2077032.1"/>
    </source>
</evidence>
<evidence type="ECO:0000256" key="5">
    <source>
        <dbReference type="ARBA" id="ARBA00023125"/>
    </source>
</evidence>